<dbReference type="SUPFAM" id="SSF54637">
    <property type="entry name" value="Thioesterase/thiol ester dehydrase-isomerase"/>
    <property type="match status" value="1"/>
</dbReference>
<proteinExistence type="predicted"/>
<accession>Q08ME1</accession>
<dbReference type="InterPro" id="IPR029069">
    <property type="entry name" value="HotDog_dom_sf"/>
</dbReference>
<dbReference type="AlphaFoldDB" id="Q08ME1"/>
<name>Q08ME1_STIAD</name>
<protein>
    <submittedName>
        <fullName evidence="1">Uncharacterized protein</fullName>
    </submittedName>
</protein>
<reference evidence="1 2" key="1">
    <citation type="submission" date="2006-04" db="EMBL/GenBank/DDBJ databases">
        <authorList>
            <person name="Nierman W.C."/>
        </authorList>
    </citation>
    <scope>NUCLEOTIDE SEQUENCE [LARGE SCALE GENOMIC DNA]</scope>
    <source>
        <strain evidence="1 2">DW4/3-1</strain>
    </source>
</reference>
<evidence type="ECO:0000313" key="2">
    <source>
        <dbReference type="Proteomes" id="UP000032702"/>
    </source>
</evidence>
<dbReference type="Proteomes" id="UP000032702">
    <property type="component" value="Unassembled WGS sequence"/>
</dbReference>
<dbReference type="EMBL" id="AAMD01000377">
    <property type="protein sequence ID" value="EAU61650.1"/>
    <property type="molecule type" value="Genomic_DNA"/>
</dbReference>
<comment type="caution">
    <text evidence="1">The sequence shown here is derived from an EMBL/GenBank/DDBJ whole genome shotgun (WGS) entry which is preliminary data.</text>
</comment>
<evidence type="ECO:0000313" key="1">
    <source>
        <dbReference type="EMBL" id="EAU61650.1"/>
    </source>
</evidence>
<feature type="non-terminal residue" evidence="1">
    <location>
        <position position="82"/>
    </location>
</feature>
<dbReference type="Gene3D" id="3.10.129.10">
    <property type="entry name" value="Hotdog Thioesterase"/>
    <property type="match status" value="1"/>
</dbReference>
<gene>
    <name evidence="1" type="ORF">STIAU_4912</name>
</gene>
<organism evidence="1 2">
    <name type="scientific">Stigmatella aurantiaca (strain DW4/3-1)</name>
    <dbReference type="NCBI Taxonomy" id="378806"/>
    <lineage>
        <taxon>Bacteria</taxon>
        <taxon>Pseudomonadati</taxon>
        <taxon>Myxococcota</taxon>
        <taxon>Myxococcia</taxon>
        <taxon>Myxococcales</taxon>
        <taxon>Cystobacterineae</taxon>
        <taxon>Archangiaceae</taxon>
        <taxon>Stigmatella</taxon>
    </lineage>
</organism>
<sequence>MRPGAAILSSNRCGRESIVPGGRLWCGHMNDTLKERLGLFGQHGYDRSLVGMEVLEAEGGRARARLPVGEPVQNLGGALHGG</sequence>